<dbReference type="Gene3D" id="3.30.1360.150">
    <property type="match status" value="1"/>
</dbReference>
<keyword evidence="1 5" id="KW-0597">Phosphoprotein</keyword>
<dbReference type="Proteomes" id="UP000219559">
    <property type="component" value="Unassembled WGS sequence"/>
</dbReference>
<dbReference type="NCBIfam" id="NF042991">
    <property type="entry name" value="alk_phos_PafA"/>
    <property type="match status" value="1"/>
</dbReference>
<dbReference type="InterPro" id="IPR026263">
    <property type="entry name" value="Alkaline_phosphatase_prok"/>
</dbReference>
<evidence type="ECO:0000256" key="6">
    <source>
        <dbReference type="PIRSR" id="PIRSR031924-51"/>
    </source>
</evidence>
<dbReference type="GO" id="GO:0004035">
    <property type="term" value="F:alkaline phosphatase activity"/>
    <property type="evidence" value="ECO:0007669"/>
    <property type="project" value="InterPro"/>
</dbReference>
<keyword evidence="2 4" id="KW-0479">Metal-binding</keyword>
<dbReference type="AlphaFoldDB" id="A0A2A4G9V3"/>
<accession>A0A2A4G9V3</accession>
<feature type="chain" id="PRO_5013037094" description="Alkaline phosphatase" evidence="7">
    <location>
        <begin position="24"/>
        <end position="539"/>
    </location>
</feature>
<dbReference type="GO" id="GO:0046872">
    <property type="term" value="F:metal ion binding"/>
    <property type="evidence" value="ECO:0007669"/>
    <property type="project" value="UniProtKB-KW"/>
</dbReference>
<keyword evidence="9" id="KW-1185">Reference proteome</keyword>
<feature type="binding site" evidence="6">
    <location>
        <begin position="155"/>
        <end position="157"/>
    </location>
    <ligand>
        <name>substrate</name>
    </ligand>
</feature>
<dbReference type="PANTHER" id="PTHR10151:SF120">
    <property type="entry name" value="BIS(5'-ADENOSYL)-TRIPHOSPHATASE"/>
    <property type="match status" value="1"/>
</dbReference>
<dbReference type="SUPFAM" id="SSF53649">
    <property type="entry name" value="Alkaline phosphatase-like"/>
    <property type="match status" value="1"/>
</dbReference>
<dbReference type="PIRSF" id="PIRSF031924">
    <property type="entry name" value="Pi-irrepressible_AP"/>
    <property type="match status" value="1"/>
</dbReference>
<dbReference type="OrthoDB" id="9766127at2"/>
<evidence type="ECO:0000256" key="1">
    <source>
        <dbReference type="ARBA" id="ARBA00022553"/>
    </source>
</evidence>
<dbReference type="CDD" id="cd16016">
    <property type="entry name" value="AP-SPAP"/>
    <property type="match status" value="1"/>
</dbReference>
<evidence type="ECO:0000256" key="7">
    <source>
        <dbReference type="SAM" id="SignalP"/>
    </source>
</evidence>
<evidence type="ECO:0000313" key="8">
    <source>
        <dbReference type="EMBL" id="PCE64744.1"/>
    </source>
</evidence>
<evidence type="ECO:0008006" key="10">
    <source>
        <dbReference type="Google" id="ProtNLM"/>
    </source>
</evidence>
<dbReference type="InterPro" id="IPR017850">
    <property type="entry name" value="Alkaline_phosphatase_core_sf"/>
</dbReference>
<dbReference type="EMBL" id="NBWU01000002">
    <property type="protein sequence ID" value="PCE64744.1"/>
    <property type="molecule type" value="Genomic_DNA"/>
</dbReference>
<evidence type="ECO:0000256" key="5">
    <source>
        <dbReference type="PIRSR" id="PIRSR031924-50"/>
    </source>
</evidence>
<reference evidence="8 9" key="1">
    <citation type="submission" date="2017-04" db="EMBL/GenBank/DDBJ databases">
        <title>A new member of the family Flavobacteriaceae isolated from ascidians.</title>
        <authorList>
            <person name="Chen L."/>
        </authorList>
    </citation>
    <scope>NUCLEOTIDE SEQUENCE [LARGE SCALE GENOMIC DNA]</scope>
    <source>
        <strain evidence="8 9">HQA918</strain>
    </source>
</reference>
<evidence type="ECO:0000313" key="9">
    <source>
        <dbReference type="Proteomes" id="UP000219559"/>
    </source>
</evidence>
<evidence type="ECO:0000256" key="4">
    <source>
        <dbReference type="PIRNR" id="PIRNR031924"/>
    </source>
</evidence>
<comment type="caution">
    <text evidence="8">The sequence shown here is derived from an EMBL/GenBank/DDBJ whole genome shotgun (WGS) entry which is preliminary data.</text>
</comment>
<organism evidence="8 9">
    <name type="scientific">Sediminicola luteus</name>
    <dbReference type="NCBI Taxonomy" id="319238"/>
    <lineage>
        <taxon>Bacteria</taxon>
        <taxon>Pseudomonadati</taxon>
        <taxon>Bacteroidota</taxon>
        <taxon>Flavobacteriia</taxon>
        <taxon>Flavobacteriales</taxon>
        <taxon>Flavobacteriaceae</taxon>
        <taxon>Sediminicola</taxon>
    </lineage>
</organism>
<feature type="binding site" evidence="6">
    <location>
        <position position="101"/>
    </location>
    <ligand>
        <name>substrate</name>
    </ligand>
</feature>
<protein>
    <recommendedName>
        <fullName evidence="10">Alkaline phosphatase</fullName>
    </recommendedName>
</protein>
<sequence>MKILKTTLLVVLLMVTSGIGVRAQQGQDKPKLVVGIVVDQMRNDYLSRYYYRFTEGGFKRLLNEGYQFANAHYNYKATSTGPGHASIYTGTTPSRHGIISNSWYDKATEAKVNCVVMGSGENSYVAPSRLEVTTVTDELRLFGNHRSKVVSMSFKDRGATLPAGHNPTGAFWYNRKTGEMGSSTYFIEELPKWVKKFNAEKRAHDYASRTWETLHPIETYTASIADANAYEKIKWGKKEAAFPYDLSNDQEPLNRFTGTPFANQMLTDFALAALEGEQLGKGQQTDFLAISYSSTDIAGHAMAPRAVEMEDMYLRLDLDIKRLLDRLDAQVGKGNYMVFLSADHGAVDNPKYLSDNRYPGGRFQRETAMQVYEKVAAKYGKADWFKSVSVHEIYLDRELIAEKGLDLEEFQDFLASALLELPFVSEAFTATELRKRNQTEAFAQMMQRSYHSKRSGDVFTIMKSGYLHGQHDDRGTSHGTPYNYDTHIPILFYGSGIPAGSSVRKVSITDIAPTVSMKLGIPLPSAATGLPLYELFKNL</sequence>
<evidence type="ECO:0000256" key="3">
    <source>
        <dbReference type="ARBA" id="ARBA00022729"/>
    </source>
</evidence>
<feature type="active site" description="Phosphothreonine intermediate" evidence="5">
    <location>
        <position position="80"/>
    </location>
</feature>
<feature type="signal peptide" evidence="7">
    <location>
        <begin position="1"/>
        <end position="23"/>
    </location>
</feature>
<dbReference type="PANTHER" id="PTHR10151">
    <property type="entry name" value="ECTONUCLEOTIDE PYROPHOSPHATASE/PHOSPHODIESTERASE"/>
    <property type="match status" value="1"/>
</dbReference>
<keyword evidence="3 7" id="KW-0732">Signal</keyword>
<evidence type="ECO:0000256" key="2">
    <source>
        <dbReference type="ARBA" id="ARBA00022723"/>
    </source>
</evidence>
<dbReference type="Gene3D" id="3.40.720.10">
    <property type="entry name" value="Alkaline Phosphatase, subunit A"/>
    <property type="match status" value="1"/>
</dbReference>
<name>A0A2A4G9V3_9FLAO</name>
<proteinExistence type="predicted"/>
<gene>
    <name evidence="8" type="ORF">B7P33_06120</name>
</gene>
<dbReference type="RefSeq" id="WP_097440024.1">
    <property type="nucleotide sequence ID" value="NZ_KZ300476.1"/>
</dbReference>
<dbReference type="InterPro" id="IPR002591">
    <property type="entry name" value="Phosphodiest/P_Trfase"/>
</dbReference>
<dbReference type="Pfam" id="PF01663">
    <property type="entry name" value="Phosphodiest"/>
    <property type="match status" value="1"/>
</dbReference>